<feature type="domain" description="Alginate export" evidence="2">
    <location>
        <begin position="29"/>
        <end position="425"/>
    </location>
</feature>
<dbReference type="Pfam" id="PF13372">
    <property type="entry name" value="Alginate_exp"/>
    <property type="match status" value="1"/>
</dbReference>
<feature type="signal peptide" evidence="1">
    <location>
        <begin position="1"/>
        <end position="23"/>
    </location>
</feature>
<name>A0A2M7E707_9BACT</name>
<dbReference type="EMBL" id="PETL01000339">
    <property type="protein sequence ID" value="PIV63504.1"/>
    <property type="molecule type" value="Genomic_DNA"/>
</dbReference>
<gene>
    <name evidence="3" type="ORF">COS11_07105</name>
</gene>
<accession>A0A2M7E707</accession>
<evidence type="ECO:0000313" key="3">
    <source>
        <dbReference type="EMBL" id="PIV63504.1"/>
    </source>
</evidence>
<dbReference type="AlphaFoldDB" id="A0A2M7E707"/>
<dbReference type="SUPFAM" id="SSF56935">
    <property type="entry name" value="Porins"/>
    <property type="match status" value="1"/>
</dbReference>
<evidence type="ECO:0000256" key="1">
    <source>
        <dbReference type="SAM" id="SignalP"/>
    </source>
</evidence>
<comment type="caution">
    <text evidence="3">The sequence shown here is derived from an EMBL/GenBank/DDBJ whole genome shotgun (WGS) entry which is preliminary data.</text>
</comment>
<evidence type="ECO:0000313" key="4">
    <source>
        <dbReference type="Proteomes" id="UP000228886"/>
    </source>
</evidence>
<dbReference type="Proteomes" id="UP000228886">
    <property type="component" value="Unassembled WGS sequence"/>
</dbReference>
<organism evidence="3 4">
    <name type="scientific">bacterium (Candidatus Ratteibacteria) CG01_land_8_20_14_3_00_40_19</name>
    <dbReference type="NCBI Taxonomy" id="2014290"/>
    <lineage>
        <taxon>Bacteria</taxon>
        <taxon>Candidatus Ratteibacteria</taxon>
    </lineage>
</organism>
<dbReference type="Gene3D" id="2.40.160.100">
    <property type="match status" value="1"/>
</dbReference>
<feature type="chain" id="PRO_5014643463" description="Alginate export domain-containing protein" evidence="1">
    <location>
        <begin position="24"/>
        <end position="437"/>
    </location>
</feature>
<evidence type="ECO:0000259" key="2">
    <source>
        <dbReference type="Pfam" id="PF13372"/>
    </source>
</evidence>
<keyword evidence="1" id="KW-0732">Signal</keyword>
<reference evidence="4" key="1">
    <citation type="submission" date="2017-09" db="EMBL/GenBank/DDBJ databases">
        <title>Depth-based differentiation of microbial function through sediment-hosted aquifers and enrichment of novel symbionts in the deep terrestrial subsurface.</title>
        <authorList>
            <person name="Probst A.J."/>
            <person name="Ladd B."/>
            <person name="Jarett J.K."/>
            <person name="Geller-Mcgrath D.E."/>
            <person name="Sieber C.M.K."/>
            <person name="Emerson J.B."/>
            <person name="Anantharaman K."/>
            <person name="Thomas B.C."/>
            <person name="Malmstrom R."/>
            <person name="Stieglmeier M."/>
            <person name="Klingl A."/>
            <person name="Woyke T."/>
            <person name="Ryan C.M."/>
            <person name="Banfield J.F."/>
        </authorList>
    </citation>
    <scope>NUCLEOTIDE SEQUENCE [LARGE SCALE GENOMIC DNA]</scope>
</reference>
<protein>
    <recommendedName>
        <fullName evidence="2">Alginate export domain-containing protein</fullName>
    </recommendedName>
</protein>
<proteinExistence type="predicted"/>
<dbReference type="InterPro" id="IPR053728">
    <property type="entry name" value="Alginate_Permeability_Chnl"/>
</dbReference>
<sequence length="437" mass="46836">MSKKILMVLTAVLLVGMSIPAFAAVENVKVGGDISIYGVYRKNFDFTKDTVAKDSAGWLMTTTRVYVSSELTDNVEVVIRLINERDWDVEIAGSTNIDLDLAYIKLSDMFVPGLSATLGRQEIILGEGFIIGDLNGFVSPAVFGGDLSARLSTDALRFDYKLATVPLTLTGFVAKIIENYATVSPPPPAIGIDTGLDQDLYGINANYQVPTAEAEVEGYFVSLNNAHATKNSANELSVQTFGARVAHEVAAVPGFSYKGEIAGQWGKTAGLNNKGYAGYISADYAFQNIPWEPKVGLTYYHFSGDNDATDNTDNAWNPLFPDAAGDRIGAIVDASGLGATGWGQQSNMQVIKLSGSIQPTEKISISLDWFNDQLVKPAAGEKKELGNEIDLNLGYAYSEDVEFGLTFGYFVRGSAIKNAVADSADAMQIIGSVAVAF</sequence>
<dbReference type="InterPro" id="IPR025388">
    <property type="entry name" value="Alginate_export_dom"/>
</dbReference>